<keyword evidence="3" id="KW-1185">Reference proteome</keyword>
<evidence type="ECO:0000259" key="1">
    <source>
        <dbReference type="PROSITE" id="PS50883"/>
    </source>
</evidence>
<dbReference type="RefSeq" id="WP_163519095.1">
    <property type="nucleotide sequence ID" value="NZ_JTCM02000062.1"/>
</dbReference>
<dbReference type="Gene3D" id="3.20.20.450">
    <property type="entry name" value="EAL domain"/>
    <property type="match status" value="1"/>
</dbReference>
<dbReference type="PANTHER" id="PTHR33121">
    <property type="entry name" value="CYCLIC DI-GMP PHOSPHODIESTERASE PDEF"/>
    <property type="match status" value="1"/>
</dbReference>
<comment type="caution">
    <text evidence="2">The sequence shown here is derived from an EMBL/GenBank/DDBJ whole genome shotgun (WGS) entry which is preliminary data.</text>
</comment>
<reference evidence="2 3" key="1">
    <citation type="journal article" date="2015" name="Genome Announc.">
        <title>Draft Genome Sequence of Cyanobacterium Hassallia byssoidea Strain VB512170, Isolated from Monuments in India.</title>
        <authorList>
            <person name="Singh D."/>
            <person name="Chandrababunaidu M.M."/>
            <person name="Panda A."/>
            <person name="Sen D."/>
            <person name="Bhattacharyya S."/>
            <person name="Adhikary S.P."/>
            <person name="Tripathy S."/>
        </authorList>
    </citation>
    <scope>NUCLEOTIDE SEQUENCE [LARGE SCALE GENOMIC DNA]</scope>
    <source>
        <strain evidence="2 3">VB512170</strain>
    </source>
</reference>
<dbReference type="InterPro" id="IPR050706">
    <property type="entry name" value="Cyclic-di-GMP_PDE-like"/>
</dbReference>
<name>A0A846HE23_9CYAN</name>
<accession>A0A846HE23</accession>
<dbReference type="AlphaFoldDB" id="A0A846HE23"/>
<dbReference type="PANTHER" id="PTHR33121:SF70">
    <property type="entry name" value="SIGNALING PROTEIN YKOW"/>
    <property type="match status" value="1"/>
</dbReference>
<dbReference type="InterPro" id="IPR035919">
    <property type="entry name" value="EAL_sf"/>
</dbReference>
<protein>
    <submittedName>
        <fullName evidence="2">EAL domain-containing protein</fullName>
    </submittedName>
</protein>
<feature type="domain" description="EAL" evidence="1">
    <location>
        <begin position="195"/>
        <end position="468"/>
    </location>
</feature>
<dbReference type="CDD" id="cd01948">
    <property type="entry name" value="EAL"/>
    <property type="match status" value="1"/>
</dbReference>
<dbReference type="SUPFAM" id="SSF141868">
    <property type="entry name" value="EAL domain-like"/>
    <property type="match status" value="1"/>
</dbReference>
<gene>
    <name evidence="2" type="ORF">PI95_022255</name>
</gene>
<dbReference type="SMART" id="SM00052">
    <property type="entry name" value="EAL"/>
    <property type="match status" value="1"/>
</dbReference>
<dbReference type="Proteomes" id="UP000031549">
    <property type="component" value="Unassembled WGS sequence"/>
</dbReference>
<dbReference type="PROSITE" id="PS50883">
    <property type="entry name" value="EAL"/>
    <property type="match status" value="1"/>
</dbReference>
<dbReference type="Pfam" id="PF00563">
    <property type="entry name" value="EAL"/>
    <property type="match status" value="1"/>
</dbReference>
<organism evidence="2 3">
    <name type="scientific">Hassallia byssoidea VB512170</name>
    <dbReference type="NCBI Taxonomy" id="1304833"/>
    <lineage>
        <taxon>Bacteria</taxon>
        <taxon>Bacillati</taxon>
        <taxon>Cyanobacteriota</taxon>
        <taxon>Cyanophyceae</taxon>
        <taxon>Nostocales</taxon>
        <taxon>Tolypothrichaceae</taxon>
        <taxon>Hassallia</taxon>
    </lineage>
</organism>
<proteinExistence type="predicted"/>
<dbReference type="InterPro" id="IPR001633">
    <property type="entry name" value="EAL_dom"/>
</dbReference>
<evidence type="ECO:0000313" key="2">
    <source>
        <dbReference type="EMBL" id="NEU75208.1"/>
    </source>
</evidence>
<evidence type="ECO:0000313" key="3">
    <source>
        <dbReference type="Proteomes" id="UP000031549"/>
    </source>
</evidence>
<sequence length="479" mass="54950">MSDVILHSQTSYLHNFLEPYEFFINSLITRLTDFVNNSSTNDVANCILEIIQDSSDADLVFVLRDRGQENWLVKAQSNLAEDIEPDTDIETFKSIILPIISDKSVFYPGHHGSYKIYETKKGIVKALVIIPLQSSQKTEVMVVCGLKQDSYLLEDAFGRILSSFYQACQKIPLHPALVEATIIDDLKRDFGFVSASLHQKRFQLFCERLQRMIVFFEPVLHLDSEDLFISGWEALARNPDSLTAPSDLFEAAELWRHDFMVELDRYFLIVATKTYLEARQKAKQNRSHEIVPLSVNVYPESLMQTAYFETVRHIIKDKVISPRNLILEISEKAEVPHYKDGIRLKYPLKTFKNRLLEYVRKFQIKFAIDDFGVGYSSVSRLAGLNPCHVKIDREILHHQPCDIIIRFVHELVGANNLNPSNVIVEGVDEASPISLQRLKELGVNYIQGHIVGKPEPEIYRLSLEKAELLRKLLLSNQSL</sequence>
<dbReference type="GO" id="GO:0071111">
    <property type="term" value="F:cyclic-guanylate-specific phosphodiesterase activity"/>
    <property type="evidence" value="ECO:0007669"/>
    <property type="project" value="InterPro"/>
</dbReference>
<dbReference type="EMBL" id="JTCM02000062">
    <property type="protein sequence ID" value="NEU75208.1"/>
    <property type="molecule type" value="Genomic_DNA"/>
</dbReference>